<reference evidence="2" key="1">
    <citation type="submission" date="2023-03" db="EMBL/GenBank/DDBJ databases">
        <title>Massive genome expansion in bonnet fungi (Mycena s.s.) driven by repeated elements and novel gene families across ecological guilds.</title>
        <authorList>
            <consortium name="Lawrence Berkeley National Laboratory"/>
            <person name="Harder C.B."/>
            <person name="Miyauchi S."/>
            <person name="Viragh M."/>
            <person name="Kuo A."/>
            <person name="Thoen E."/>
            <person name="Andreopoulos B."/>
            <person name="Lu D."/>
            <person name="Skrede I."/>
            <person name="Drula E."/>
            <person name="Henrissat B."/>
            <person name="Morin E."/>
            <person name="Kohler A."/>
            <person name="Barry K."/>
            <person name="LaButti K."/>
            <person name="Morin E."/>
            <person name="Salamov A."/>
            <person name="Lipzen A."/>
            <person name="Mereny Z."/>
            <person name="Hegedus B."/>
            <person name="Baldrian P."/>
            <person name="Stursova M."/>
            <person name="Weitz H."/>
            <person name="Taylor A."/>
            <person name="Grigoriev I.V."/>
            <person name="Nagy L.G."/>
            <person name="Martin F."/>
            <person name="Kauserud H."/>
        </authorList>
    </citation>
    <scope>NUCLEOTIDE SEQUENCE</scope>
    <source>
        <strain evidence="2">CBHHK067</strain>
    </source>
</reference>
<name>A0AAD7D7U4_MYCRO</name>
<evidence type="ECO:0000313" key="3">
    <source>
        <dbReference type="Proteomes" id="UP001221757"/>
    </source>
</evidence>
<proteinExistence type="predicted"/>
<protein>
    <submittedName>
        <fullName evidence="2">Uncharacterized protein</fullName>
    </submittedName>
</protein>
<feature type="compositionally biased region" description="Basic and acidic residues" evidence="1">
    <location>
        <begin position="86"/>
        <end position="110"/>
    </location>
</feature>
<accession>A0AAD7D7U4</accession>
<evidence type="ECO:0000313" key="2">
    <source>
        <dbReference type="EMBL" id="KAJ7683210.1"/>
    </source>
</evidence>
<dbReference type="EMBL" id="JARKIE010000110">
    <property type="protein sequence ID" value="KAJ7683210.1"/>
    <property type="molecule type" value="Genomic_DNA"/>
</dbReference>
<feature type="region of interest" description="Disordered" evidence="1">
    <location>
        <begin position="67"/>
        <end position="135"/>
    </location>
</feature>
<sequence length="135" mass="15375">MPKQPKSRTASYHGQVPGMHVRLFRASKRSLESWAVTYGFRDEALGLPLNERAVFYRDRLYELQRKGQGPCYGQPMTPVPMSESDWPNRKYRAEAKGETYVTKSERSRQKLEKKKMKRASTSTGEGSGSRGGEEA</sequence>
<feature type="compositionally biased region" description="Gly residues" evidence="1">
    <location>
        <begin position="125"/>
        <end position="135"/>
    </location>
</feature>
<comment type="caution">
    <text evidence="2">The sequence shown here is derived from an EMBL/GenBank/DDBJ whole genome shotgun (WGS) entry which is preliminary data.</text>
</comment>
<gene>
    <name evidence="2" type="ORF">B0H17DRAFT_1074385</name>
</gene>
<evidence type="ECO:0000256" key="1">
    <source>
        <dbReference type="SAM" id="MobiDB-lite"/>
    </source>
</evidence>
<organism evidence="2 3">
    <name type="scientific">Mycena rosella</name>
    <name type="common">Pink bonnet</name>
    <name type="synonym">Agaricus rosellus</name>
    <dbReference type="NCBI Taxonomy" id="1033263"/>
    <lineage>
        <taxon>Eukaryota</taxon>
        <taxon>Fungi</taxon>
        <taxon>Dikarya</taxon>
        <taxon>Basidiomycota</taxon>
        <taxon>Agaricomycotina</taxon>
        <taxon>Agaricomycetes</taxon>
        <taxon>Agaricomycetidae</taxon>
        <taxon>Agaricales</taxon>
        <taxon>Marasmiineae</taxon>
        <taxon>Mycenaceae</taxon>
        <taxon>Mycena</taxon>
    </lineage>
</organism>
<keyword evidence="3" id="KW-1185">Reference proteome</keyword>
<dbReference type="Proteomes" id="UP001221757">
    <property type="component" value="Unassembled WGS sequence"/>
</dbReference>
<dbReference type="AlphaFoldDB" id="A0AAD7D7U4"/>